<evidence type="ECO:0000256" key="13">
    <source>
        <dbReference type="SAM" id="MobiDB-lite"/>
    </source>
</evidence>
<evidence type="ECO:0000256" key="3">
    <source>
        <dbReference type="ARBA" id="ARBA00010199"/>
    </source>
</evidence>
<dbReference type="OrthoDB" id="9806302at2"/>
<dbReference type="EMBL" id="SGWX01000001">
    <property type="protein sequence ID" value="RZS63057.1"/>
    <property type="molecule type" value="Genomic_DNA"/>
</dbReference>
<evidence type="ECO:0000256" key="5">
    <source>
        <dbReference type="ARBA" id="ARBA00022448"/>
    </source>
</evidence>
<feature type="transmembrane region" description="Helical" evidence="14">
    <location>
        <begin position="50"/>
        <end position="73"/>
    </location>
</feature>
<feature type="transmembrane region" description="Helical" evidence="14">
    <location>
        <begin position="280"/>
        <end position="297"/>
    </location>
</feature>
<feature type="transmembrane region" description="Helical" evidence="14">
    <location>
        <begin position="410"/>
        <end position="432"/>
    </location>
</feature>
<feature type="compositionally biased region" description="Polar residues" evidence="13">
    <location>
        <begin position="480"/>
        <end position="489"/>
    </location>
</feature>
<proteinExistence type="inferred from homology"/>
<dbReference type="PANTHER" id="PTHR43298:SF2">
    <property type="entry name" value="FMN_FAD EXPORTER YEEO-RELATED"/>
    <property type="match status" value="1"/>
</dbReference>
<gene>
    <name evidence="15" type="ORF">EV386_3415</name>
</gene>
<evidence type="ECO:0000256" key="14">
    <source>
        <dbReference type="SAM" id="Phobius"/>
    </source>
</evidence>
<feature type="transmembrane region" description="Helical" evidence="14">
    <location>
        <begin position="317"/>
        <end position="343"/>
    </location>
</feature>
<evidence type="ECO:0000256" key="12">
    <source>
        <dbReference type="ARBA" id="ARBA00031636"/>
    </source>
</evidence>
<protein>
    <recommendedName>
        <fullName evidence="4">Probable multidrug resistance protein NorM</fullName>
    </recommendedName>
    <alternativeName>
        <fullName evidence="12">Multidrug-efflux transporter</fullName>
    </alternativeName>
</protein>
<dbReference type="PANTHER" id="PTHR43298">
    <property type="entry name" value="MULTIDRUG RESISTANCE PROTEIN NORM-RELATED"/>
    <property type="match status" value="1"/>
</dbReference>
<dbReference type="GO" id="GO:0005886">
    <property type="term" value="C:plasma membrane"/>
    <property type="evidence" value="ECO:0007669"/>
    <property type="project" value="UniProtKB-SubCell"/>
</dbReference>
<evidence type="ECO:0000256" key="1">
    <source>
        <dbReference type="ARBA" id="ARBA00003408"/>
    </source>
</evidence>
<evidence type="ECO:0000313" key="15">
    <source>
        <dbReference type="EMBL" id="RZS63057.1"/>
    </source>
</evidence>
<keyword evidence="9 14" id="KW-1133">Transmembrane helix</keyword>
<feature type="transmembrane region" description="Helical" evidence="14">
    <location>
        <begin position="193"/>
        <end position="212"/>
    </location>
</feature>
<reference evidence="15 16" key="1">
    <citation type="submission" date="2019-02" db="EMBL/GenBank/DDBJ databases">
        <title>Sequencing the genomes of 1000 actinobacteria strains.</title>
        <authorList>
            <person name="Klenk H.-P."/>
        </authorList>
    </citation>
    <scope>NUCLEOTIDE SEQUENCE [LARGE SCALE GENOMIC DNA]</scope>
    <source>
        <strain evidence="15 16">DSM 16932</strain>
    </source>
</reference>
<dbReference type="InterPro" id="IPR002528">
    <property type="entry name" value="MATE_fam"/>
</dbReference>
<dbReference type="NCBIfam" id="TIGR00797">
    <property type="entry name" value="matE"/>
    <property type="match status" value="1"/>
</dbReference>
<dbReference type="RefSeq" id="WP_130416470.1">
    <property type="nucleotide sequence ID" value="NZ_SGWX01000001.1"/>
</dbReference>
<feature type="region of interest" description="Disordered" evidence="13">
    <location>
        <begin position="443"/>
        <end position="489"/>
    </location>
</feature>
<evidence type="ECO:0000256" key="7">
    <source>
        <dbReference type="ARBA" id="ARBA00022475"/>
    </source>
</evidence>
<keyword evidence="10" id="KW-0406">Ion transport</keyword>
<evidence type="ECO:0000256" key="2">
    <source>
        <dbReference type="ARBA" id="ARBA00004651"/>
    </source>
</evidence>
<evidence type="ECO:0000256" key="10">
    <source>
        <dbReference type="ARBA" id="ARBA00023065"/>
    </source>
</evidence>
<dbReference type="InterPro" id="IPR048279">
    <property type="entry name" value="MdtK-like"/>
</dbReference>
<keyword evidence="5" id="KW-0813">Transport</keyword>
<feature type="transmembrane region" description="Helical" evidence="14">
    <location>
        <begin position="385"/>
        <end position="404"/>
    </location>
</feature>
<feature type="compositionally biased region" description="Basic and acidic residues" evidence="13">
    <location>
        <begin position="443"/>
        <end position="453"/>
    </location>
</feature>
<keyword evidence="8 14" id="KW-0812">Transmembrane</keyword>
<comment type="function">
    <text evidence="1">Multidrug efflux pump.</text>
</comment>
<comment type="subcellular location">
    <subcellularLocation>
        <location evidence="2">Cell membrane</location>
        <topology evidence="2">Multi-pass membrane protein</topology>
    </subcellularLocation>
</comment>
<keyword evidence="6" id="KW-0050">Antiport</keyword>
<evidence type="ECO:0000256" key="9">
    <source>
        <dbReference type="ARBA" id="ARBA00022989"/>
    </source>
</evidence>
<feature type="transmembrane region" description="Helical" evidence="14">
    <location>
        <begin position="93"/>
        <end position="112"/>
    </location>
</feature>
<dbReference type="InterPro" id="IPR050222">
    <property type="entry name" value="MATE_MdtK"/>
</dbReference>
<evidence type="ECO:0000313" key="16">
    <source>
        <dbReference type="Proteomes" id="UP000293852"/>
    </source>
</evidence>
<feature type="transmembrane region" description="Helical" evidence="14">
    <location>
        <begin position="132"/>
        <end position="152"/>
    </location>
</feature>
<dbReference type="GO" id="GO:0006811">
    <property type="term" value="P:monoatomic ion transport"/>
    <property type="evidence" value="ECO:0007669"/>
    <property type="project" value="UniProtKB-KW"/>
</dbReference>
<feature type="transmembrane region" description="Helical" evidence="14">
    <location>
        <begin position="355"/>
        <end position="373"/>
    </location>
</feature>
<accession>A0A4Q7M7H7</accession>
<organism evidence="15 16">
    <name type="scientific">Xylanimonas ulmi</name>
    <dbReference type="NCBI Taxonomy" id="228973"/>
    <lineage>
        <taxon>Bacteria</taxon>
        <taxon>Bacillati</taxon>
        <taxon>Actinomycetota</taxon>
        <taxon>Actinomycetes</taxon>
        <taxon>Micrococcales</taxon>
        <taxon>Promicromonosporaceae</taxon>
        <taxon>Xylanimonas</taxon>
    </lineage>
</organism>
<dbReference type="AlphaFoldDB" id="A0A4Q7M7H7"/>
<keyword evidence="7" id="KW-1003">Cell membrane</keyword>
<feature type="transmembrane region" description="Helical" evidence="14">
    <location>
        <begin position="12"/>
        <end position="30"/>
    </location>
</feature>
<dbReference type="PIRSF" id="PIRSF006603">
    <property type="entry name" value="DinF"/>
    <property type="match status" value="1"/>
</dbReference>
<comment type="similarity">
    <text evidence="3">Belongs to the multi antimicrobial extrusion (MATE) (TC 2.A.66.1) family.</text>
</comment>
<dbReference type="CDD" id="cd13138">
    <property type="entry name" value="MATE_yoeA_like"/>
    <property type="match status" value="1"/>
</dbReference>
<evidence type="ECO:0000256" key="4">
    <source>
        <dbReference type="ARBA" id="ARBA00020268"/>
    </source>
</evidence>
<sequence length="489" mass="50259">MQNLTVGPPTRLILAFTLPLLIGNVFQQVYTFTDAVVVGRMLGLDALAAVGASGSLVFLLVGFSWGASAGLAIPIARAFGAGDLAGVRRYTAAGAYVSAGIAAVITTVGVVFAHDLLRLLDTPPEIIDQAGVFLTVTFAGAGVTVAFNYLSAAIRALGDSRTPLYFLIASSLLNAGLVALLVGVAHWGVAGAAAATVLAQIASVVACLALIARRMPLLRLSRADWAAGRGSLREPLRMGLPMGFQMSVIAIGAVVLQFAVNGLGAVSVAAFTAAMRVDQLAVAPLNSFGVAMVTYTAQNRGARQWRRIRVGALRTSLVAVGVAVVLGVVLVTFAQPIVGLFVGPGQPEVLAMARTYFLVNGGLYAVLSLLFVLRNVVQGMGLSSVPTLAGALELVMRSAAALVLVRHFGFVGVAWAAPLAWAGALTPVAFAWSRQRRLLAEREREDATAHERLPAPPSPAAAPPATGGLARGGAQCAVAPTSSPSRAAS</sequence>
<dbReference type="GO" id="GO:0042910">
    <property type="term" value="F:xenobiotic transmembrane transporter activity"/>
    <property type="evidence" value="ECO:0007669"/>
    <property type="project" value="InterPro"/>
</dbReference>
<evidence type="ECO:0000256" key="8">
    <source>
        <dbReference type="ARBA" id="ARBA00022692"/>
    </source>
</evidence>
<keyword evidence="11 14" id="KW-0472">Membrane</keyword>
<dbReference type="GO" id="GO:0015297">
    <property type="term" value="F:antiporter activity"/>
    <property type="evidence" value="ECO:0007669"/>
    <property type="project" value="UniProtKB-KW"/>
</dbReference>
<feature type="compositionally biased region" description="Low complexity" evidence="13">
    <location>
        <begin position="463"/>
        <end position="474"/>
    </location>
</feature>
<evidence type="ECO:0000256" key="6">
    <source>
        <dbReference type="ARBA" id="ARBA00022449"/>
    </source>
</evidence>
<comment type="caution">
    <text evidence="15">The sequence shown here is derived from an EMBL/GenBank/DDBJ whole genome shotgun (WGS) entry which is preliminary data.</text>
</comment>
<dbReference type="Pfam" id="PF01554">
    <property type="entry name" value="MatE"/>
    <property type="match status" value="2"/>
</dbReference>
<keyword evidence="16" id="KW-1185">Reference proteome</keyword>
<feature type="transmembrane region" description="Helical" evidence="14">
    <location>
        <begin position="164"/>
        <end position="187"/>
    </location>
</feature>
<dbReference type="Proteomes" id="UP000293852">
    <property type="component" value="Unassembled WGS sequence"/>
</dbReference>
<feature type="transmembrane region" description="Helical" evidence="14">
    <location>
        <begin position="239"/>
        <end position="260"/>
    </location>
</feature>
<evidence type="ECO:0000256" key="11">
    <source>
        <dbReference type="ARBA" id="ARBA00023136"/>
    </source>
</evidence>
<name>A0A4Q7M7H7_9MICO</name>